<dbReference type="Pfam" id="PF07664">
    <property type="entry name" value="FeoB_C"/>
    <property type="match status" value="1"/>
</dbReference>
<feature type="transmembrane region" description="Helical" evidence="1">
    <location>
        <begin position="320"/>
        <end position="344"/>
    </location>
</feature>
<feature type="transmembrane region" description="Helical" evidence="1">
    <location>
        <begin position="496"/>
        <end position="518"/>
    </location>
</feature>
<keyword evidence="1" id="KW-0812">Transmembrane</keyword>
<keyword evidence="4" id="KW-1185">Reference proteome</keyword>
<dbReference type="RefSeq" id="WP_070319997.1">
    <property type="nucleotide sequence ID" value="NZ_JAUSVM010000001.1"/>
</dbReference>
<dbReference type="PROSITE" id="PS51711">
    <property type="entry name" value="G_FEOB"/>
    <property type="match status" value="1"/>
</dbReference>
<dbReference type="Gene3D" id="3.40.50.300">
    <property type="entry name" value="P-loop containing nucleotide triphosphate hydrolases"/>
    <property type="match status" value="1"/>
</dbReference>
<feature type="transmembrane region" description="Helical" evidence="1">
    <location>
        <begin position="398"/>
        <end position="419"/>
    </location>
</feature>
<dbReference type="PANTHER" id="PTHR43185:SF1">
    <property type="entry name" value="FE(2+) TRANSPORTER FEOB"/>
    <property type="match status" value="1"/>
</dbReference>
<dbReference type="Pfam" id="PF02421">
    <property type="entry name" value="FeoB_N"/>
    <property type="match status" value="1"/>
</dbReference>
<evidence type="ECO:0000259" key="2">
    <source>
        <dbReference type="PROSITE" id="PS51711"/>
    </source>
</evidence>
<dbReference type="CDD" id="cd01879">
    <property type="entry name" value="FeoB"/>
    <property type="match status" value="1"/>
</dbReference>
<dbReference type="InterPro" id="IPR011642">
    <property type="entry name" value="Gate_dom"/>
</dbReference>
<dbReference type="InterPro" id="IPR011640">
    <property type="entry name" value="Fe2_transport_prot_B_C"/>
</dbReference>
<proteinExistence type="predicted"/>
<feature type="transmembrane region" description="Helical" evidence="1">
    <location>
        <begin position="635"/>
        <end position="657"/>
    </location>
</feature>
<dbReference type="EMBL" id="JAUSVM010000001">
    <property type="protein sequence ID" value="MDQ0424788.1"/>
    <property type="molecule type" value="Genomic_DNA"/>
</dbReference>
<dbReference type="InterPro" id="IPR027417">
    <property type="entry name" value="P-loop_NTPase"/>
</dbReference>
<reference evidence="3 4" key="1">
    <citation type="submission" date="2023-07" db="EMBL/GenBank/DDBJ databases">
        <title>Sequencing the genomes of 1000 actinobacteria strains.</title>
        <authorList>
            <person name="Klenk H.-P."/>
        </authorList>
    </citation>
    <scope>NUCLEOTIDE SEQUENCE [LARGE SCALE GENOMIC DNA]</scope>
    <source>
        <strain evidence="3 4">DSM 14785</strain>
    </source>
</reference>
<organism evidence="3 4">
    <name type="scientific">Cellulomonas iranensis</name>
    <dbReference type="NCBI Taxonomy" id="76862"/>
    <lineage>
        <taxon>Bacteria</taxon>
        <taxon>Bacillati</taxon>
        <taxon>Actinomycetota</taxon>
        <taxon>Actinomycetes</taxon>
        <taxon>Micrococcales</taxon>
        <taxon>Cellulomonadaceae</taxon>
        <taxon>Cellulomonas</taxon>
    </lineage>
</organism>
<keyword evidence="1" id="KW-0472">Membrane</keyword>
<dbReference type="PANTHER" id="PTHR43185">
    <property type="entry name" value="FERROUS IRON TRANSPORT PROTEIN B"/>
    <property type="match status" value="1"/>
</dbReference>
<name>A0ABU0GHF0_9CELL</name>
<feature type="transmembrane region" description="Helical" evidence="1">
    <location>
        <begin position="431"/>
        <end position="450"/>
    </location>
</feature>
<dbReference type="InterPro" id="IPR030389">
    <property type="entry name" value="G_FEOB_dom"/>
</dbReference>
<gene>
    <name evidence="3" type="ORF">JO380_001169</name>
</gene>
<dbReference type="Pfam" id="PF07670">
    <property type="entry name" value="Gate"/>
    <property type="match status" value="2"/>
</dbReference>
<comment type="caution">
    <text evidence="3">The sequence shown here is derived from an EMBL/GenBank/DDBJ whole genome shotgun (WGS) entry which is preliminary data.</text>
</comment>
<evidence type="ECO:0000256" key="1">
    <source>
        <dbReference type="SAM" id="Phobius"/>
    </source>
</evidence>
<feature type="transmembrane region" description="Helical" evidence="1">
    <location>
        <begin position="601"/>
        <end position="623"/>
    </location>
</feature>
<keyword evidence="1" id="KW-1133">Transmembrane helix</keyword>
<protein>
    <submittedName>
        <fullName evidence="3">Ferrous iron transport protein B</fullName>
    </submittedName>
</protein>
<dbReference type="SUPFAM" id="SSF52540">
    <property type="entry name" value="P-loop containing nucleoside triphosphate hydrolases"/>
    <property type="match status" value="1"/>
</dbReference>
<evidence type="ECO:0000313" key="4">
    <source>
        <dbReference type="Proteomes" id="UP001240250"/>
    </source>
</evidence>
<feature type="transmembrane region" description="Helical" evidence="1">
    <location>
        <begin position="254"/>
        <end position="273"/>
    </location>
</feature>
<feature type="domain" description="FeoB-type G" evidence="2">
    <location>
        <begin position="17"/>
        <end position="187"/>
    </location>
</feature>
<accession>A0ABU0GHF0</accession>
<dbReference type="Proteomes" id="UP001240250">
    <property type="component" value="Unassembled WGS sequence"/>
</dbReference>
<evidence type="ECO:0000313" key="3">
    <source>
        <dbReference type="EMBL" id="MDQ0424788.1"/>
    </source>
</evidence>
<dbReference type="InterPro" id="IPR050860">
    <property type="entry name" value="FeoB_GTPase"/>
</dbReference>
<sequence>MSCHDASPGAATTTLDAPLVVLVGNPNVGKSTLFNALTGARQRVVNAPGTTVELQSGTWRPGGAAARGEVRLVDLPGAYSLVARTPDEQVTADVVAGGAALGRPDLAVVLVEAGALARSLYLLGQVARLGLRVVVGLTMVDVARSRGVDVDVDALADRLGVPVVAVHPRSGRGTDALADVVLATLRDADADADADAGRVRLPGTVDPVPVDPVPVDPAPDEVEALFAWVDDLVRAVGGVAPAGVRTWSDRLDRVLLHPVAGIPVLLAVMWLLFQLATAAAAPLMDAVDGFVTGTLADGVTTGLDTVHAPAWLTGLLVDGVLAGVGTVAAFVPLMALMFVAVAVLEDCGYLARAAFVADRAMRAIGLDGRAMLPFVVGFGCNLPALAATRTLPHARQRLMVGLLVPWTSCPARLTVYVLLSSIFFPGHAGTAIFLMYVASVALVVLGGLLLRVTLFRDLRREPLVLALPAYQRPRLRALALSTWTRVLSFLTKAGQVVVVTLTLVWVALAVPVVGGHAVGDVPVADSLYGRAAEAVAPVLAPAGFGDWHASAALVTGFVAKEVAVGALAQAYAVDEPDDPAAAGDLGDRLRATFEESSGGHAAAAAAAFMVFVLAYTPCLATVAEQWRLFGARWTLGCVGAQLAVAWLLAVAVFRVGALL</sequence>